<dbReference type="Proteomes" id="UP001327986">
    <property type="component" value="Chromosome"/>
</dbReference>
<sequence>MRKLRKTILTEEQRQAGLELYDDEDFVYLYDRTREGRVVFSSLGVTIESLVAEAGRMMEEHNVEIKGPDNSR</sequence>
<dbReference type="EMBL" id="CP141531">
    <property type="protein sequence ID" value="WRO06694.1"/>
    <property type="molecule type" value="Genomic_DNA"/>
</dbReference>
<evidence type="ECO:0000313" key="2">
    <source>
        <dbReference type="Proteomes" id="UP001327986"/>
    </source>
</evidence>
<name>A0AB38Z7Y3_9CHLR</name>
<gene>
    <name evidence="1" type="ORF">VLL09_04710</name>
</gene>
<dbReference type="AlphaFoldDB" id="A0AB38Z7Y3"/>
<proteinExistence type="predicted"/>
<protein>
    <submittedName>
        <fullName evidence="1">Uncharacterized protein</fullName>
    </submittedName>
</protein>
<organism evidence="1 2">
    <name type="scientific">Dehalococcoides mccartyi</name>
    <dbReference type="NCBI Taxonomy" id="61435"/>
    <lineage>
        <taxon>Bacteria</taxon>
        <taxon>Bacillati</taxon>
        <taxon>Chloroflexota</taxon>
        <taxon>Dehalococcoidia</taxon>
        <taxon>Dehalococcoidales</taxon>
        <taxon>Dehalococcoidaceae</taxon>
        <taxon>Dehalococcoides</taxon>
    </lineage>
</organism>
<accession>A0AB38Z7Y3</accession>
<reference evidence="1" key="1">
    <citation type="submission" date="2023-12" db="EMBL/GenBank/DDBJ databases">
        <title>Isolation of organohalide respiring bacteria Dehalococcoides mccartyi strain GPTCE1 in groundwater collected near a chemical plant in Suzhou, China.</title>
        <authorList>
            <person name="Liu G."/>
        </authorList>
    </citation>
    <scope>NUCLEOTIDE SEQUENCE</scope>
    <source>
        <strain evidence="1">GPTCE1</strain>
    </source>
</reference>
<dbReference type="RefSeq" id="WP_324664207.1">
    <property type="nucleotide sequence ID" value="NZ_CP141531.1"/>
</dbReference>
<evidence type="ECO:0000313" key="1">
    <source>
        <dbReference type="EMBL" id="WRO06694.1"/>
    </source>
</evidence>